<keyword evidence="2" id="KW-1185">Reference proteome</keyword>
<dbReference type="Gramene" id="PHT84206">
    <property type="protein sequence ID" value="PHT84206"/>
    <property type="gene ID" value="T459_12649"/>
</dbReference>
<name>A0A2G2ZQD9_CAPAN</name>
<comment type="caution">
    <text evidence="1">The sequence shown here is derived from an EMBL/GenBank/DDBJ whole genome shotgun (WGS) entry which is preliminary data.</text>
</comment>
<dbReference type="CDD" id="cd09272">
    <property type="entry name" value="RNase_HI_RT_Ty1"/>
    <property type="match status" value="1"/>
</dbReference>
<accession>A0A2G2ZQD9</accession>
<reference evidence="1 2" key="1">
    <citation type="journal article" date="2014" name="Nat. Genet.">
        <title>Genome sequence of the hot pepper provides insights into the evolution of pungency in Capsicum species.</title>
        <authorList>
            <person name="Kim S."/>
            <person name="Park M."/>
            <person name="Yeom S.I."/>
            <person name="Kim Y.M."/>
            <person name="Lee J.M."/>
            <person name="Lee H.A."/>
            <person name="Seo E."/>
            <person name="Choi J."/>
            <person name="Cheong K."/>
            <person name="Kim K.T."/>
            <person name="Jung K."/>
            <person name="Lee G.W."/>
            <person name="Oh S.K."/>
            <person name="Bae C."/>
            <person name="Kim S.B."/>
            <person name="Lee H.Y."/>
            <person name="Kim S.Y."/>
            <person name="Kim M.S."/>
            <person name="Kang B.C."/>
            <person name="Jo Y.D."/>
            <person name="Yang H.B."/>
            <person name="Jeong H.J."/>
            <person name="Kang W.H."/>
            <person name="Kwon J.K."/>
            <person name="Shin C."/>
            <person name="Lim J.Y."/>
            <person name="Park J.H."/>
            <person name="Huh J.H."/>
            <person name="Kim J.S."/>
            <person name="Kim B.D."/>
            <person name="Cohen O."/>
            <person name="Paran I."/>
            <person name="Suh M.C."/>
            <person name="Lee S.B."/>
            <person name="Kim Y.K."/>
            <person name="Shin Y."/>
            <person name="Noh S.J."/>
            <person name="Park J."/>
            <person name="Seo Y.S."/>
            <person name="Kwon S.Y."/>
            <person name="Kim H.A."/>
            <person name="Park J.M."/>
            <person name="Kim H.J."/>
            <person name="Choi S.B."/>
            <person name="Bosland P.W."/>
            <person name="Reeves G."/>
            <person name="Jo S.H."/>
            <person name="Lee B.W."/>
            <person name="Cho H.T."/>
            <person name="Choi H.S."/>
            <person name="Lee M.S."/>
            <person name="Yu Y."/>
            <person name="Do Choi Y."/>
            <person name="Park B.S."/>
            <person name="van Deynze A."/>
            <person name="Ashrafi H."/>
            <person name="Hill T."/>
            <person name="Kim W.T."/>
            <person name="Pai H.S."/>
            <person name="Ahn H.K."/>
            <person name="Yeam I."/>
            <person name="Giovannoni J.J."/>
            <person name="Rose J.K."/>
            <person name="Sorensen I."/>
            <person name="Lee S.J."/>
            <person name="Kim R.W."/>
            <person name="Choi I.Y."/>
            <person name="Choi B.S."/>
            <person name="Lim J.S."/>
            <person name="Lee Y.H."/>
            <person name="Choi D."/>
        </authorList>
    </citation>
    <scope>NUCLEOTIDE SEQUENCE [LARGE SCALE GENOMIC DNA]</scope>
    <source>
        <strain evidence="2">cv. CM334</strain>
    </source>
</reference>
<organism evidence="1 2">
    <name type="scientific">Capsicum annuum</name>
    <name type="common">Capsicum pepper</name>
    <dbReference type="NCBI Taxonomy" id="4072"/>
    <lineage>
        <taxon>Eukaryota</taxon>
        <taxon>Viridiplantae</taxon>
        <taxon>Streptophyta</taxon>
        <taxon>Embryophyta</taxon>
        <taxon>Tracheophyta</taxon>
        <taxon>Spermatophyta</taxon>
        <taxon>Magnoliopsida</taxon>
        <taxon>eudicotyledons</taxon>
        <taxon>Gunneridae</taxon>
        <taxon>Pentapetalae</taxon>
        <taxon>asterids</taxon>
        <taxon>lamiids</taxon>
        <taxon>Solanales</taxon>
        <taxon>Solanaceae</taxon>
        <taxon>Solanoideae</taxon>
        <taxon>Capsiceae</taxon>
        <taxon>Capsicum</taxon>
    </lineage>
</organism>
<dbReference type="PANTHER" id="PTHR11439">
    <property type="entry name" value="GAG-POL-RELATED RETROTRANSPOSON"/>
    <property type="match status" value="1"/>
</dbReference>
<dbReference type="OMA" id="NIMASCV"/>
<protein>
    <recommendedName>
        <fullName evidence="3">Copia protein</fullName>
    </recommendedName>
</protein>
<gene>
    <name evidence="1" type="ORF">T459_12649</name>
</gene>
<dbReference type="PANTHER" id="PTHR11439:SF498">
    <property type="entry name" value="DNAK FAMILY PROTEIN"/>
    <property type="match status" value="1"/>
</dbReference>
<evidence type="ECO:0000313" key="2">
    <source>
        <dbReference type="Proteomes" id="UP000222542"/>
    </source>
</evidence>
<evidence type="ECO:0000313" key="1">
    <source>
        <dbReference type="EMBL" id="PHT84206.1"/>
    </source>
</evidence>
<proteinExistence type="predicted"/>
<evidence type="ECO:0008006" key="3">
    <source>
        <dbReference type="Google" id="ProtNLM"/>
    </source>
</evidence>
<dbReference type="Proteomes" id="UP000222542">
    <property type="component" value="Unassembled WGS sequence"/>
</dbReference>
<dbReference type="EMBL" id="AYRZ02000004">
    <property type="protein sequence ID" value="PHT84206.1"/>
    <property type="molecule type" value="Genomic_DNA"/>
</dbReference>
<reference evidence="1 2" key="2">
    <citation type="journal article" date="2017" name="Genome Biol.">
        <title>New reference genome sequences of hot pepper reveal the massive evolution of plant disease-resistance genes by retroduplication.</title>
        <authorList>
            <person name="Kim S."/>
            <person name="Park J."/>
            <person name="Yeom S.I."/>
            <person name="Kim Y.M."/>
            <person name="Seo E."/>
            <person name="Kim K.T."/>
            <person name="Kim M.S."/>
            <person name="Lee J.M."/>
            <person name="Cheong K."/>
            <person name="Shin H.S."/>
            <person name="Kim S.B."/>
            <person name="Han K."/>
            <person name="Lee J."/>
            <person name="Park M."/>
            <person name="Lee H.A."/>
            <person name="Lee H.Y."/>
            <person name="Lee Y."/>
            <person name="Oh S."/>
            <person name="Lee J.H."/>
            <person name="Choi E."/>
            <person name="Choi E."/>
            <person name="Lee S.E."/>
            <person name="Jeon J."/>
            <person name="Kim H."/>
            <person name="Choi G."/>
            <person name="Song H."/>
            <person name="Lee J."/>
            <person name="Lee S.C."/>
            <person name="Kwon J.K."/>
            <person name="Lee H.Y."/>
            <person name="Koo N."/>
            <person name="Hong Y."/>
            <person name="Kim R.W."/>
            <person name="Kang W.H."/>
            <person name="Huh J.H."/>
            <person name="Kang B.C."/>
            <person name="Yang T.J."/>
            <person name="Lee Y.H."/>
            <person name="Bennetzen J.L."/>
            <person name="Choi D."/>
        </authorList>
    </citation>
    <scope>NUCLEOTIDE SEQUENCE [LARGE SCALE GENOMIC DNA]</scope>
    <source>
        <strain evidence="2">cv. CM334</strain>
    </source>
</reference>
<dbReference type="STRING" id="4072.A0A2G2ZQD9"/>
<dbReference type="AlphaFoldDB" id="A0A2G2ZQD9"/>
<sequence length="145" mass="16007">MKLPPGLNPTSPNQGLCKDTHCSISGFLVTLGGSPISWKFKKQASICLSSAEPEYRQAPIHIAHNPIFHKHTKHVELDGHFVRQQYLSGLISLQFTPSKQQLVDLFTKPLSGSSHHDLLSKLGVSSLPSNLRGCWQGEDPCFTLH</sequence>